<accession>A0A7X9XDC7</accession>
<dbReference type="InterPro" id="IPR050216">
    <property type="entry name" value="LRR_domain-containing"/>
</dbReference>
<dbReference type="GO" id="GO:0005737">
    <property type="term" value="C:cytoplasm"/>
    <property type="evidence" value="ECO:0007669"/>
    <property type="project" value="TreeGrafter"/>
</dbReference>
<protein>
    <submittedName>
        <fullName evidence="4">Leucine-rich repeat domain-containing protein</fullName>
    </submittedName>
</protein>
<dbReference type="EMBL" id="JABANE010000204">
    <property type="protein sequence ID" value="NME72761.1"/>
    <property type="molecule type" value="Genomic_DNA"/>
</dbReference>
<evidence type="ECO:0000256" key="1">
    <source>
        <dbReference type="ARBA" id="ARBA00022614"/>
    </source>
</evidence>
<keyword evidence="2" id="KW-0677">Repeat</keyword>
<dbReference type="Pfam" id="PF23598">
    <property type="entry name" value="LRR_14"/>
    <property type="match status" value="1"/>
</dbReference>
<proteinExistence type="predicted"/>
<dbReference type="Proteomes" id="UP000576082">
    <property type="component" value="Unassembled WGS sequence"/>
</dbReference>
<dbReference type="RefSeq" id="WP_169660932.1">
    <property type="nucleotide sequence ID" value="NZ_JABANE010000204.1"/>
</dbReference>
<feature type="domain" description="Disease resistance R13L4/SHOC-2-like LRR" evidence="3">
    <location>
        <begin position="57"/>
        <end position="176"/>
    </location>
</feature>
<name>A0A7X9XDC7_9BACT</name>
<dbReference type="PANTHER" id="PTHR48051">
    <property type="match status" value="1"/>
</dbReference>
<evidence type="ECO:0000259" key="3">
    <source>
        <dbReference type="Pfam" id="PF23598"/>
    </source>
</evidence>
<sequence length="196" mass="23182">MLKLFNKKSENLFEPSNSARSIKKLKIVYPDFDISLQGDKFQNFTRLEDLYFHFAIDYECYLPQEIGDITSLRSLGILNLNYSVFPEWILKMENLESLIIRGNNIEYLPSEIDKMKNLKKLRIENCNIKTLPKSLNKLKKLKEISLKDNFYIKEIDPNCLPYNLKKLDIIVTNVTDKNKNIIKEVRPRLKLDRSVY</sequence>
<comment type="caution">
    <text evidence="4">The sequence shown here is derived from an EMBL/GenBank/DDBJ whole genome shotgun (WGS) entry which is preliminary data.</text>
</comment>
<evidence type="ECO:0000313" key="4">
    <source>
        <dbReference type="EMBL" id="NME72761.1"/>
    </source>
</evidence>
<gene>
    <name evidence="4" type="ORF">HHU12_32685</name>
</gene>
<dbReference type="InterPro" id="IPR032675">
    <property type="entry name" value="LRR_dom_sf"/>
</dbReference>
<evidence type="ECO:0000313" key="5">
    <source>
        <dbReference type="Proteomes" id="UP000576082"/>
    </source>
</evidence>
<organism evidence="4 5">
    <name type="scientific">Flammeovirga aprica JL-4</name>
    <dbReference type="NCBI Taxonomy" id="694437"/>
    <lineage>
        <taxon>Bacteria</taxon>
        <taxon>Pseudomonadati</taxon>
        <taxon>Bacteroidota</taxon>
        <taxon>Cytophagia</taxon>
        <taxon>Cytophagales</taxon>
        <taxon>Flammeovirgaceae</taxon>
        <taxon>Flammeovirga</taxon>
    </lineage>
</organism>
<dbReference type="InterPro" id="IPR055414">
    <property type="entry name" value="LRR_R13L4/SHOC2-like"/>
</dbReference>
<dbReference type="PANTHER" id="PTHR48051:SF1">
    <property type="entry name" value="RAS SUPPRESSOR PROTEIN 1"/>
    <property type="match status" value="1"/>
</dbReference>
<dbReference type="SUPFAM" id="SSF52047">
    <property type="entry name" value="RNI-like"/>
    <property type="match status" value="1"/>
</dbReference>
<evidence type="ECO:0000256" key="2">
    <source>
        <dbReference type="ARBA" id="ARBA00022737"/>
    </source>
</evidence>
<dbReference type="Gene3D" id="3.80.10.10">
    <property type="entry name" value="Ribonuclease Inhibitor"/>
    <property type="match status" value="1"/>
</dbReference>
<keyword evidence="5" id="KW-1185">Reference proteome</keyword>
<reference evidence="4 5" key="1">
    <citation type="submission" date="2020-04" db="EMBL/GenBank/DDBJ databases">
        <title>Flammeovirga sp. SR4, a novel species isolated from seawater.</title>
        <authorList>
            <person name="Wang X."/>
        </authorList>
    </citation>
    <scope>NUCLEOTIDE SEQUENCE [LARGE SCALE GENOMIC DNA]</scope>
    <source>
        <strain evidence="4 5">ATCC 23126</strain>
    </source>
</reference>
<keyword evidence="1" id="KW-0433">Leucine-rich repeat</keyword>
<dbReference type="AlphaFoldDB" id="A0A7X9XDC7"/>